<dbReference type="Gene3D" id="3.40.50.300">
    <property type="entry name" value="P-loop containing nucleotide triphosphate hydrolases"/>
    <property type="match status" value="4"/>
</dbReference>
<dbReference type="InterPro" id="IPR038726">
    <property type="entry name" value="PDDEXK_AddAB-type"/>
</dbReference>
<dbReference type="Gene3D" id="3.90.320.10">
    <property type="match status" value="1"/>
</dbReference>
<dbReference type="GO" id="GO:0004386">
    <property type="term" value="F:helicase activity"/>
    <property type="evidence" value="ECO:0007669"/>
    <property type="project" value="UniProtKB-KW"/>
</dbReference>
<dbReference type="PANTHER" id="PTHR30591:SF1">
    <property type="entry name" value="RECBCD ENZYME SUBUNIT RECC"/>
    <property type="match status" value="1"/>
</dbReference>
<dbReference type="GO" id="GO:0005524">
    <property type="term" value="F:ATP binding"/>
    <property type="evidence" value="ECO:0007669"/>
    <property type="project" value="UniProtKB-UniRule"/>
</dbReference>
<keyword evidence="2 10" id="KW-0547">Nucleotide-binding</keyword>
<dbReference type="SUPFAM" id="SSF52540">
    <property type="entry name" value="P-loop containing nucleoside triphosphate hydrolases"/>
    <property type="match status" value="1"/>
</dbReference>
<dbReference type="GO" id="GO:0003690">
    <property type="term" value="F:double-stranded DNA binding"/>
    <property type="evidence" value="ECO:0007669"/>
    <property type="project" value="UniProtKB-UniRule"/>
</dbReference>
<keyword evidence="7 10" id="KW-0067">ATP-binding</keyword>
<dbReference type="GO" id="GO:0016817">
    <property type="term" value="F:hydrolase activity, acting on acid anhydrides"/>
    <property type="evidence" value="ECO:0007669"/>
    <property type="project" value="InterPro"/>
</dbReference>
<keyword evidence="5 10" id="KW-0347">Helicase</keyword>
<comment type="caution">
    <text evidence="10">Lacks conserved residue(s) required for the propagation of feature annotation.</text>
</comment>
<comment type="subunit">
    <text evidence="10">Heterodimer of AddA and RexB.</text>
</comment>
<evidence type="ECO:0000256" key="9">
    <source>
        <dbReference type="ARBA" id="ARBA00023204"/>
    </source>
</evidence>
<organism evidence="13 14">
    <name type="scientific">Streptococcus dysgalactiae subsp. dysgalactiae</name>
    <dbReference type="NCBI Taxonomy" id="99822"/>
    <lineage>
        <taxon>Bacteria</taxon>
        <taxon>Bacillati</taxon>
        <taxon>Bacillota</taxon>
        <taxon>Bacilli</taxon>
        <taxon>Lactobacillales</taxon>
        <taxon>Streptococcaceae</taxon>
        <taxon>Streptococcus</taxon>
    </lineage>
</organism>
<comment type="cofactor">
    <cofactor evidence="10">
        <name>Mg(2+)</name>
        <dbReference type="ChEBI" id="CHEBI:18420"/>
    </cofactor>
</comment>
<evidence type="ECO:0000256" key="8">
    <source>
        <dbReference type="ARBA" id="ARBA00023125"/>
    </source>
</evidence>
<dbReference type="SUPFAM" id="SSF52980">
    <property type="entry name" value="Restriction endonuclease-like"/>
    <property type="match status" value="1"/>
</dbReference>
<dbReference type="Pfam" id="PF21445">
    <property type="entry name" value="ADDB_N"/>
    <property type="match status" value="1"/>
</dbReference>
<dbReference type="GO" id="GO:0008409">
    <property type="term" value="F:5'-3' exonuclease activity"/>
    <property type="evidence" value="ECO:0007669"/>
    <property type="project" value="UniProtKB-UniRule"/>
</dbReference>
<evidence type="ECO:0000256" key="4">
    <source>
        <dbReference type="ARBA" id="ARBA00022801"/>
    </source>
</evidence>
<evidence type="ECO:0000259" key="12">
    <source>
        <dbReference type="Pfam" id="PF21445"/>
    </source>
</evidence>
<sequence>MKLIYTEMTYSMTDILVAEARQAASRGYRVFYLAPNSLSFEKEREVLTLLPERGSFSITVTRFTQMARYFTISNSESKQALDETALAMIFYRVLMQLTHEDLPVYGRLKDDPAFIKQLIDLYQELKTANLSVYELTELDTPGKQEDLIRIISLAEELMTQQDYHQDSALMSFAKTIDTGQLDEQLSKTVLVIDGFSRFSAEEDYLLSLLNSKCQEIVIGSYISQKAYQKPFIKGNIYEASIQFLQGLAEQYKTKPIYSQSEKVFAPSFSRVTQLFEAHHDFSQVDWQLEEKDKEDIHIWQSHQQKEEIEHVAKDIREKLYEGYRYKDMLVLLGDVDAYQLQIGPIFDKFEIPYYLGKAEPMTAHPLVQFIESLERSQRYNWRREDILNLIKSGLFGSFADSEVDRFEEYLQFADIKGFTKFSRPFTINSSRHYPLELLNEIREAIFSPLQALFKSQKQLGTSLLDKLMTFFKDVQLAENMKNLGQNELETEKNEEVWKTFTDVLTSFYQTFGQEKLKLADCLSLIKMGMQSAHYRIVPATLDVVSIKSYDLVQPHSKPFVYAIGLTQSHFPKQVKETGLLSDQERARINEITDSFQHFDIGSIENSRKNHQTALSLLNAATQELVLSVPALVNEFSDDLSPYLKELMSFGLPLIDKGSNRFSYAASDIGNYKALLSRLVDLNREAIVADMTEQDKTFWTVALRYLRRQLRHQQVTLPMLDDHLVTKPLASEVIEARFPSDRPLRLSSTALTVFYNNQYKYFLQYVLGLQEAESIHPDARIHGQYLHRVFELVMTDHTAASFDSKLAQAIHQTNQEKEFQYIYQDSAENRFSLDLLEDIAKSTASILRLNQNMTVSRQEEPFALQVTDQIVVHGIIDRIDQLSDGSLGIVDYKSSANQFDIGKFYNGLSPQLVTYLAALQQQFGPDDLGHLFGAMYLHLQEPKLDLATFKALDDKLVESIYKELTYKGIFLESEKEYLANGAYQTRNAIYSTEELQTLLTYNALLYKKAAEQIKKGHFVINPYTSDGKSVKGEQLKAITRFEADLDLDQARHLVTLPAKDKRQQFLTLMRKEDNL</sequence>
<protein>
    <recommendedName>
        <fullName evidence="10">ATP-dependent helicase/deoxyribonuclease subunit B</fullName>
        <ecNumber evidence="10">3.1.-.-</ecNumber>
    </recommendedName>
    <alternativeName>
        <fullName evidence="10">ATP-dependent helicase/nuclease subunit RexB</fullName>
    </alternativeName>
</protein>
<dbReference type="EC" id="3.1.-.-" evidence="10"/>
<evidence type="ECO:0000256" key="5">
    <source>
        <dbReference type="ARBA" id="ARBA00022806"/>
    </source>
</evidence>
<evidence type="ECO:0000256" key="1">
    <source>
        <dbReference type="ARBA" id="ARBA00022722"/>
    </source>
</evidence>
<evidence type="ECO:0000256" key="6">
    <source>
        <dbReference type="ARBA" id="ARBA00022839"/>
    </source>
</evidence>
<keyword evidence="6 10" id="KW-0269">Exonuclease</keyword>
<dbReference type="InterPro" id="IPR049035">
    <property type="entry name" value="ADDB_N"/>
</dbReference>
<dbReference type="NCBIfam" id="TIGR02774">
    <property type="entry name" value="rexB_recomb"/>
    <property type="match status" value="1"/>
</dbReference>
<evidence type="ECO:0000313" key="14">
    <source>
        <dbReference type="Proteomes" id="UP000254797"/>
    </source>
</evidence>
<keyword evidence="1 10" id="KW-0540">Nuclease</keyword>
<dbReference type="Proteomes" id="UP000254797">
    <property type="component" value="Unassembled WGS sequence"/>
</dbReference>
<evidence type="ECO:0000256" key="10">
    <source>
        <dbReference type="HAMAP-Rule" id="MF_01453"/>
    </source>
</evidence>
<accession>A0A380JSV9</accession>
<keyword evidence="4 10" id="KW-0378">Hydrolase</keyword>
<reference evidence="13 14" key="1">
    <citation type="submission" date="2018-06" db="EMBL/GenBank/DDBJ databases">
        <authorList>
            <consortium name="Pathogen Informatics"/>
            <person name="Doyle S."/>
        </authorList>
    </citation>
    <scope>NUCLEOTIDE SEQUENCE [LARGE SCALE GENOMIC DNA]</scope>
    <source>
        <strain evidence="13 14">NCTC4670</strain>
    </source>
</reference>
<keyword evidence="3 10" id="KW-0227">DNA damage</keyword>
<dbReference type="RefSeq" id="WP_115245768.1">
    <property type="nucleotide sequence ID" value="NZ_UHFG01000004.1"/>
</dbReference>
<evidence type="ECO:0000256" key="3">
    <source>
        <dbReference type="ARBA" id="ARBA00022763"/>
    </source>
</evidence>
<dbReference type="InterPro" id="IPR011604">
    <property type="entry name" value="PDDEXK-like_dom_sf"/>
</dbReference>
<evidence type="ECO:0000256" key="2">
    <source>
        <dbReference type="ARBA" id="ARBA00022741"/>
    </source>
</evidence>
<dbReference type="EMBL" id="UHFG01000004">
    <property type="protein sequence ID" value="SUN48052.1"/>
    <property type="molecule type" value="Genomic_DNA"/>
</dbReference>
<comment type="function">
    <text evidence="10">The heterodimer acts as both an ATP-dependent DNA helicase and an ATP-dependent, dual-direction single-stranded exonuclease. Recognizes the chi site generating a DNA molecule suitable for the initiation of homologous recombination. This subunit has 5' -&gt; 3' nuclease activity but not helicase activity.</text>
</comment>
<feature type="domain" description="ATP-dependent helicase/deoxyribonuclease subunit B N-terminal" evidence="12">
    <location>
        <begin position="20"/>
        <end position="259"/>
    </location>
</feature>
<proteinExistence type="inferred from homology"/>
<feature type="domain" description="PD-(D/E)XK endonuclease-like" evidence="11">
    <location>
        <begin position="744"/>
        <end position="1022"/>
    </location>
</feature>
<dbReference type="InterPro" id="IPR011335">
    <property type="entry name" value="Restrct_endonuc-II-like"/>
</dbReference>
<comment type="miscellaneous">
    <text evidence="10">Despite having helicase-like domains, this subunit does not have helicase activity.</text>
</comment>
<dbReference type="PANTHER" id="PTHR30591">
    <property type="entry name" value="RECBCD ENZYME SUBUNIT RECC"/>
    <property type="match status" value="1"/>
</dbReference>
<comment type="similarity">
    <text evidence="10">Belongs to the helicase family. AddB/RexB type 2 subfamily.</text>
</comment>
<dbReference type="HAMAP" id="MF_01453">
    <property type="entry name" value="AddB_type2"/>
    <property type="match status" value="1"/>
</dbReference>
<name>A0A380JSV9_STRDY</name>
<dbReference type="AlphaFoldDB" id="A0A380JSV9"/>
<dbReference type="InterPro" id="IPR014141">
    <property type="entry name" value="DNA_helicase_suRexB"/>
</dbReference>
<gene>
    <name evidence="10 13" type="primary">rexB</name>
    <name evidence="13" type="ORF">NCTC4670_00437</name>
</gene>
<keyword evidence="8 10" id="KW-0238">DNA-binding</keyword>
<dbReference type="InterPro" id="IPR027417">
    <property type="entry name" value="P-loop_NTPase"/>
</dbReference>
<dbReference type="Pfam" id="PF12705">
    <property type="entry name" value="PDDEXK_1"/>
    <property type="match status" value="1"/>
</dbReference>
<dbReference type="GO" id="GO:0000724">
    <property type="term" value="P:double-strand break repair via homologous recombination"/>
    <property type="evidence" value="ECO:0007669"/>
    <property type="project" value="UniProtKB-UniRule"/>
</dbReference>
<evidence type="ECO:0000256" key="7">
    <source>
        <dbReference type="ARBA" id="ARBA00022840"/>
    </source>
</evidence>
<evidence type="ECO:0000259" key="11">
    <source>
        <dbReference type="Pfam" id="PF12705"/>
    </source>
</evidence>
<keyword evidence="9 10" id="KW-0234">DNA repair</keyword>
<evidence type="ECO:0000313" key="13">
    <source>
        <dbReference type="EMBL" id="SUN48052.1"/>
    </source>
</evidence>